<dbReference type="InterPro" id="IPR007269">
    <property type="entry name" value="ICMT_MeTrfase"/>
</dbReference>
<dbReference type="STRING" id="4081.A0A3Q7EZF6"/>
<keyword evidence="5" id="KW-0808">Transferase</keyword>
<dbReference type="GO" id="GO:0004671">
    <property type="term" value="F:protein C-terminal S-isoprenylcysteine carboxyl O-methyltransferase activity"/>
    <property type="evidence" value="ECO:0007669"/>
    <property type="project" value="UniProtKB-EC"/>
</dbReference>
<accession>A0A3Q7EZF6</accession>
<dbReference type="InParanoid" id="A0A3Q7EZF6"/>
<dbReference type="EC" id="2.1.1.100" evidence="5"/>
<protein>
    <recommendedName>
        <fullName evidence="5">Protein-S-isoprenylcysteine O-methyltransferase</fullName>
        <ecNumber evidence="5">2.1.1.100</ecNumber>
    </recommendedName>
</protein>
<evidence type="ECO:0000256" key="1">
    <source>
        <dbReference type="ARBA" id="ARBA00004141"/>
    </source>
</evidence>
<keyword evidence="3" id="KW-1133">Transmembrane helix</keyword>
<proteinExistence type="inferred from homology"/>
<dbReference type="Gramene" id="Solyc02g065055.1.1">
    <property type="protein sequence ID" value="Solyc02g065055.1.1"/>
    <property type="gene ID" value="Solyc02g065055.1"/>
</dbReference>
<evidence type="ECO:0000256" key="4">
    <source>
        <dbReference type="ARBA" id="ARBA00023136"/>
    </source>
</evidence>
<comment type="catalytic activity">
    <reaction evidence="5">
        <text>[protein]-C-terminal S-[(2E,6E)-farnesyl]-L-cysteine + S-adenosyl-L-methionine = [protein]-C-terminal S-[(2E,6E)-farnesyl]-L-cysteine methyl ester + S-adenosyl-L-homocysteine</text>
        <dbReference type="Rhea" id="RHEA:21672"/>
        <dbReference type="Rhea" id="RHEA-COMP:12125"/>
        <dbReference type="Rhea" id="RHEA-COMP:12126"/>
        <dbReference type="ChEBI" id="CHEBI:57856"/>
        <dbReference type="ChEBI" id="CHEBI:59789"/>
        <dbReference type="ChEBI" id="CHEBI:90510"/>
        <dbReference type="ChEBI" id="CHEBI:90511"/>
        <dbReference type="EC" id="2.1.1.100"/>
    </reaction>
</comment>
<evidence type="ECO:0000313" key="6">
    <source>
        <dbReference type="EnsemblPlants" id="Solyc02g065055.1.1"/>
    </source>
</evidence>
<comment type="cofactor">
    <cofactor evidence="5">
        <name>Zn(2+)</name>
        <dbReference type="ChEBI" id="CHEBI:29105"/>
    </cofactor>
    <text evidence="5">Divalent metal cations. Probably Zn(2+).</text>
</comment>
<evidence type="ECO:0000313" key="7">
    <source>
        <dbReference type="Proteomes" id="UP000004994"/>
    </source>
</evidence>
<dbReference type="GO" id="GO:0032259">
    <property type="term" value="P:methylation"/>
    <property type="evidence" value="ECO:0007669"/>
    <property type="project" value="UniProtKB-KW"/>
</dbReference>
<comment type="similarity">
    <text evidence="5">Belongs to the class VI-like SAM-binding methyltransferase superfamily. Isoprenylcysteine carboxyl methyltransferase family.</text>
</comment>
<keyword evidence="2" id="KW-0812">Transmembrane</keyword>
<name>A0A3Q7EZF6_SOLLC</name>
<keyword evidence="5" id="KW-0949">S-adenosyl-L-methionine</keyword>
<dbReference type="GO" id="GO:0005789">
    <property type="term" value="C:endoplasmic reticulum membrane"/>
    <property type="evidence" value="ECO:0007669"/>
    <property type="project" value="UniProtKB-SubCell"/>
</dbReference>
<organism evidence="6">
    <name type="scientific">Solanum lycopersicum</name>
    <name type="common">Tomato</name>
    <name type="synonym">Lycopersicon esculentum</name>
    <dbReference type="NCBI Taxonomy" id="4081"/>
    <lineage>
        <taxon>Eukaryota</taxon>
        <taxon>Viridiplantae</taxon>
        <taxon>Streptophyta</taxon>
        <taxon>Embryophyta</taxon>
        <taxon>Tracheophyta</taxon>
        <taxon>Spermatophyta</taxon>
        <taxon>Magnoliopsida</taxon>
        <taxon>eudicotyledons</taxon>
        <taxon>Gunneridae</taxon>
        <taxon>Pentapetalae</taxon>
        <taxon>asterids</taxon>
        <taxon>lamiids</taxon>
        <taxon>Solanales</taxon>
        <taxon>Solanaceae</taxon>
        <taxon>Solanoideae</taxon>
        <taxon>Solaneae</taxon>
        <taxon>Solanum</taxon>
        <taxon>Solanum subgen. Lycopersicon</taxon>
    </lineage>
</organism>
<sequence length="74" mass="8588">MCFTFEAVTHKTTRISNWGLVVNILGEIIRKLVYHEENHQLVTNGIYRFVRHLGYCDFIAITDRSNTSFTVPSL</sequence>
<evidence type="ECO:0000256" key="3">
    <source>
        <dbReference type="ARBA" id="ARBA00022989"/>
    </source>
</evidence>
<dbReference type="Pfam" id="PF04140">
    <property type="entry name" value="ICMT"/>
    <property type="match status" value="1"/>
</dbReference>
<keyword evidence="5" id="KW-0256">Endoplasmic reticulum</keyword>
<keyword evidence="5" id="KW-0489">Methyltransferase</keyword>
<keyword evidence="7" id="KW-1185">Reference proteome</keyword>
<dbReference type="EnsemblPlants" id="Solyc02g065055.1.1">
    <property type="protein sequence ID" value="Solyc02g065055.1.1"/>
    <property type="gene ID" value="Solyc02g065055.1"/>
</dbReference>
<evidence type="ECO:0000256" key="5">
    <source>
        <dbReference type="RuleBase" id="RU362022"/>
    </source>
</evidence>
<dbReference type="Proteomes" id="UP000004994">
    <property type="component" value="Chromosome 2"/>
</dbReference>
<reference evidence="6" key="2">
    <citation type="submission" date="2019-01" db="UniProtKB">
        <authorList>
            <consortium name="EnsemblPlants"/>
        </authorList>
    </citation>
    <scope>IDENTIFICATION</scope>
    <source>
        <strain evidence="6">cv. Heinz 1706</strain>
    </source>
</reference>
<comment type="subcellular location">
    <subcellularLocation>
        <location evidence="5">Endoplasmic reticulum membrane</location>
        <topology evidence="5">Multi-pass membrane protein</topology>
    </subcellularLocation>
    <subcellularLocation>
        <location evidence="1">Membrane</location>
        <topology evidence="1">Multi-pass membrane protein</topology>
    </subcellularLocation>
</comment>
<reference evidence="6" key="1">
    <citation type="journal article" date="2012" name="Nature">
        <title>The tomato genome sequence provides insights into fleshy fruit evolution.</title>
        <authorList>
            <consortium name="Tomato Genome Consortium"/>
        </authorList>
    </citation>
    <scope>NUCLEOTIDE SEQUENCE [LARGE SCALE GENOMIC DNA]</scope>
    <source>
        <strain evidence="6">cv. Heinz 1706</strain>
    </source>
</reference>
<keyword evidence="4" id="KW-0472">Membrane</keyword>
<evidence type="ECO:0000256" key="2">
    <source>
        <dbReference type="ARBA" id="ARBA00022692"/>
    </source>
</evidence>
<dbReference type="AlphaFoldDB" id="A0A3Q7EZF6"/>